<evidence type="ECO:0000256" key="9">
    <source>
        <dbReference type="ARBA" id="ARBA00022909"/>
    </source>
</evidence>
<comment type="pathway">
    <text evidence="1">Cofactor biosynthesis; tetrahydrofolate biosynthesis; 2-amino-4-hydroxy-6-hydroxymethyl-7,8-dihydropteridine diphosphate from 7,8-dihydroneopterin triphosphate: step 4/4.</text>
</comment>
<dbReference type="PANTHER" id="PTHR43071:SF1">
    <property type="entry name" value="2-AMINO-4-HYDROXY-6-HYDROXYMETHYLDIHYDROPTERIDINE PYROPHOSPHOKINASE"/>
    <property type="match status" value="1"/>
</dbReference>
<keyword evidence="15" id="KW-1185">Reference proteome</keyword>
<feature type="domain" description="7,8-dihydro-6-hydroxymethylpterin-pyrophosphokinase" evidence="13">
    <location>
        <begin position="21"/>
        <end position="171"/>
    </location>
</feature>
<keyword evidence="8" id="KW-0067">ATP-binding</keyword>
<comment type="similarity">
    <text evidence="2">Belongs to the HPPK family.</text>
</comment>
<dbReference type="OrthoDB" id="9808041at2"/>
<dbReference type="Pfam" id="PF01288">
    <property type="entry name" value="HPPK"/>
    <property type="match status" value="1"/>
</dbReference>
<dbReference type="GO" id="GO:0046656">
    <property type="term" value="P:folic acid biosynthetic process"/>
    <property type="evidence" value="ECO:0007669"/>
    <property type="project" value="UniProtKB-KW"/>
</dbReference>
<comment type="caution">
    <text evidence="14">The sequence shown here is derived from an EMBL/GenBank/DDBJ whole genome shotgun (WGS) entry which is preliminary data.</text>
</comment>
<name>A0A2T8HQM7_9RHOB</name>
<keyword evidence="7 14" id="KW-0418">Kinase</keyword>
<keyword evidence="9" id="KW-0289">Folate biosynthesis</keyword>
<dbReference type="EC" id="2.7.6.3" evidence="3"/>
<evidence type="ECO:0000259" key="13">
    <source>
        <dbReference type="Pfam" id="PF01288"/>
    </source>
</evidence>
<dbReference type="PANTHER" id="PTHR43071">
    <property type="entry name" value="2-AMINO-4-HYDROXY-6-HYDROXYMETHYLDIHYDROPTERIDINE PYROPHOSPHOKINASE"/>
    <property type="match status" value="1"/>
</dbReference>
<dbReference type="SUPFAM" id="SSF55083">
    <property type="entry name" value="6-hydroxymethyl-7,8-dihydropterin pyrophosphokinase, HPPK"/>
    <property type="match status" value="1"/>
</dbReference>
<evidence type="ECO:0000256" key="12">
    <source>
        <dbReference type="ARBA" id="ARBA00033413"/>
    </source>
</evidence>
<keyword evidence="6" id="KW-0547">Nucleotide-binding</keyword>
<evidence type="ECO:0000256" key="7">
    <source>
        <dbReference type="ARBA" id="ARBA00022777"/>
    </source>
</evidence>
<dbReference type="GO" id="GO:0005524">
    <property type="term" value="F:ATP binding"/>
    <property type="evidence" value="ECO:0007669"/>
    <property type="project" value="UniProtKB-KW"/>
</dbReference>
<evidence type="ECO:0000256" key="11">
    <source>
        <dbReference type="ARBA" id="ARBA00029766"/>
    </source>
</evidence>
<evidence type="ECO:0000256" key="5">
    <source>
        <dbReference type="ARBA" id="ARBA00022679"/>
    </source>
</evidence>
<gene>
    <name evidence="14" type="primary">folK</name>
    <name evidence="14" type="ORF">DDE20_15710</name>
</gene>
<evidence type="ECO:0000313" key="15">
    <source>
        <dbReference type="Proteomes" id="UP000245911"/>
    </source>
</evidence>
<protein>
    <recommendedName>
        <fullName evidence="4">2-amino-4-hydroxy-6-hydroxymethyldihydropteridine pyrophosphokinase</fullName>
        <ecNumber evidence="3">2.7.6.3</ecNumber>
    </recommendedName>
    <alternativeName>
        <fullName evidence="11">6-hydroxymethyl-7,8-dihydropterin pyrophosphokinase</fullName>
    </alternativeName>
    <alternativeName>
        <fullName evidence="12">7,8-dihydro-6-hydroxymethylpterin-pyrophosphokinase</fullName>
    </alternativeName>
</protein>
<organism evidence="14 15">
    <name type="scientific">Pararhodobacter oceanensis</name>
    <dbReference type="NCBI Taxonomy" id="2172121"/>
    <lineage>
        <taxon>Bacteria</taxon>
        <taxon>Pseudomonadati</taxon>
        <taxon>Pseudomonadota</taxon>
        <taxon>Alphaproteobacteria</taxon>
        <taxon>Rhodobacterales</taxon>
        <taxon>Paracoccaceae</taxon>
        <taxon>Pararhodobacter</taxon>
    </lineage>
</organism>
<evidence type="ECO:0000256" key="4">
    <source>
        <dbReference type="ARBA" id="ARBA00016218"/>
    </source>
</evidence>
<dbReference type="InterPro" id="IPR035907">
    <property type="entry name" value="Hppk_sf"/>
</dbReference>
<evidence type="ECO:0000256" key="6">
    <source>
        <dbReference type="ARBA" id="ARBA00022741"/>
    </source>
</evidence>
<comment type="function">
    <text evidence="10">Catalyzes the transfer of pyrophosphate from adenosine triphosphate (ATP) to 6-hydroxymethyl-7,8-dihydropterin, an enzymatic step in folate biosynthesis pathway.</text>
</comment>
<dbReference type="NCBIfam" id="TIGR01498">
    <property type="entry name" value="folK"/>
    <property type="match status" value="1"/>
</dbReference>
<keyword evidence="5" id="KW-0808">Transferase</keyword>
<evidence type="ECO:0000256" key="3">
    <source>
        <dbReference type="ARBA" id="ARBA00013253"/>
    </source>
</evidence>
<dbReference type="UniPathway" id="UPA00077">
    <property type="reaction ID" value="UER00155"/>
</dbReference>
<dbReference type="GO" id="GO:0016301">
    <property type="term" value="F:kinase activity"/>
    <property type="evidence" value="ECO:0007669"/>
    <property type="project" value="UniProtKB-KW"/>
</dbReference>
<evidence type="ECO:0000313" key="14">
    <source>
        <dbReference type="EMBL" id="PVH27751.1"/>
    </source>
</evidence>
<proteinExistence type="inferred from homology"/>
<evidence type="ECO:0000256" key="1">
    <source>
        <dbReference type="ARBA" id="ARBA00005051"/>
    </source>
</evidence>
<evidence type="ECO:0000256" key="10">
    <source>
        <dbReference type="ARBA" id="ARBA00029409"/>
    </source>
</evidence>
<dbReference type="Gene3D" id="3.30.70.560">
    <property type="entry name" value="7,8-Dihydro-6-hydroxymethylpterin-pyrophosphokinase HPPK"/>
    <property type="match status" value="1"/>
</dbReference>
<reference evidence="14 15" key="1">
    <citation type="submission" date="2018-04" db="EMBL/GenBank/DDBJ databases">
        <title>Pararhodobacter oceanense sp. nov., isolated from marine intertidal sediment.</title>
        <authorList>
            <person name="Wang X.-L."/>
            <person name="Du Z.-J."/>
        </authorList>
    </citation>
    <scope>NUCLEOTIDE SEQUENCE [LARGE SCALE GENOMIC DNA]</scope>
    <source>
        <strain evidence="14 15">AM505</strain>
    </source>
</reference>
<dbReference type="AlphaFoldDB" id="A0A2T8HQM7"/>
<evidence type="ECO:0000256" key="8">
    <source>
        <dbReference type="ARBA" id="ARBA00022840"/>
    </source>
</evidence>
<evidence type="ECO:0000256" key="2">
    <source>
        <dbReference type="ARBA" id="ARBA00005810"/>
    </source>
</evidence>
<dbReference type="InterPro" id="IPR000550">
    <property type="entry name" value="Hppk"/>
</dbReference>
<dbReference type="RefSeq" id="WP_116559479.1">
    <property type="nucleotide sequence ID" value="NZ_QDKM01000009.1"/>
</dbReference>
<accession>A0A2T8HQM7</accession>
<dbReference type="EMBL" id="QDKM01000009">
    <property type="protein sequence ID" value="PVH27751.1"/>
    <property type="molecule type" value="Genomic_DNA"/>
</dbReference>
<dbReference type="Proteomes" id="UP000245911">
    <property type="component" value="Unassembled WGS sequence"/>
</dbReference>
<dbReference type="CDD" id="cd00483">
    <property type="entry name" value="HPPK"/>
    <property type="match status" value="1"/>
</dbReference>
<sequence>MAAQAELGIDVKQNYRNSFLLALGSNASDDALNNEVILKAAVTHINQSGLTIERISGIWRTPAFPAGAGPDFANACALASGDLSAAQVLEVLHQIEAEMGRTREKRWGQRVIDLDLLAAGDLVLPDAVTQRHWQELPLEAQMRVAPEQLILPHPRLQDRAFVLLPLCEVAPDWRHPLLGQSVSEMCAALDPGEVAALRAMSAKP</sequence>
<dbReference type="GO" id="GO:0046654">
    <property type="term" value="P:tetrahydrofolate biosynthetic process"/>
    <property type="evidence" value="ECO:0007669"/>
    <property type="project" value="UniProtKB-UniPathway"/>
</dbReference>
<dbReference type="GO" id="GO:0003848">
    <property type="term" value="F:2-amino-4-hydroxy-6-hydroxymethyldihydropteridine diphosphokinase activity"/>
    <property type="evidence" value="ECO:0007669"/>
    <property type="project" value="UniProtKB-EC"/>
</dbReference>